<keyword evidence="6" id="KW-0690">Ribosome biogenesis</keyword>
<dbReference type="GO" id="GO:0005634">
    <property type="term" value="C:nucleus"/>
    <property type="evidence" value="ECO:0007669"/>
    <property type="project" value="UniProtKB-SubCell"/>
</dbReference>
<evidence type="ECO:0000256" key="1">
    <source>
        <dbReference type="ARBA" id="ARBA00002355"/>
    </source>
</evidence>
<dbReference type="RefSeq" id="XP_056082578.1">
    <property type="nucleotide sequence ID" value="XM_056222937.1"/>
</dbReference>
<dbReference type="InterPro" id="IPR011989">
    <property type="entry name" value="ARM-like"/>
</dbReference>
<dbReference type="Proteomes" id="UP001161438">
    <property type="component" value="Chromosome 8"/>
</dbReference>
<dbReference type="GeneID" id="80918674"/>
<dbReference type="PANTHER" id="PTHR16056">
    <property type="entry name" value="REGULATOR OF MICROTUBULE DYNAMICS PROTEIN"/>
    <property type="match status" value="1"/>
</dbReference>
<name>A0AA35IYW5_SACMI</name>
<evidence type="ECO:0000256" key="4">
    <source>
        <dbReference type="ARBA" id="ARBA00011141"/>
    </source>
</evidence>
<dbReference type="EMBL" id="OX365764">
    <property type="protein sequence ID" value="CAI4039463.1"/>
    <property type="molecule type" value="Genomic_DNA"/>
</dbReference>
<evidence type="ECO:0000256" key="5">
    <source>
        <dbReference type="ARBA" id="ARBA00023242"/>
    </source>
</evidence>
<accession>A0AA35IYW5</accession>
<evidence type="ECO:0000256" key="7">
    <source>
        <dbReference type="SAM" id="MobiDB-lite"/>
    </source>
</evidence>
<dbReference type="InterPro" id="IPR024679">
    <property type="entry name" value="Ipi1_N"/>
</dbReference>
<dbReference type="Gene3D" id="1.25.10.10">
    <property type="entry name" value="Leucine-rich Repeat Variant"/>
    <property type="match status" value="1"/>
</dbReference>
<organism evidence="9 10">
    <name type="scientific">Saccharomyces mikatae IFO 1815</name>
    <dbReference type="NCBI Taxonomy" id="226126"/>
    <lineage>
        <taxon>Eukaryota</taxon>
        <taxon>Fungi</taxon>
        <taxon>Dikarya</taxon>
        <taxon>Ascomycota</taxon>
        <taxon>Saccharomycotina</taxon>
        <taxon>Saccharomycetes</taxon>
        <taxon>Saccharomycetales</taxon>
        <taxon>Saccharomycetaceae</taxon>
        <taxon>Saccharomyces</taxon>
    </lineage>
</organism>
<comment type="similarity">
    <text evidence="3 6">Belongs to the IPI1/TEX10 family.</text>
</comment>
<keyword evidence="6" id="KW-0698">rRNA processing</keyword>
<dbReference type="InterPro" id="IPR016024">
    <property type="entry name" value="ARM-type_fold"/>
</dbReference>
<dbReference type="SUPFAM" id="SSF48371">
    <property type="entry name" value="ARM repeat"/>
    <property type="match status" value="1"/>
</dbReference>
<dbReference type="AlphaFoldDB" id="A0AA35IYW5"/>
<reference evidence="9" key="1">
    <citation type="submission" date="2022-10" db="EMBL/GenBank/DDBJ databases">
        <authorList>
            <person name="Byrne P K."/>
        </authorList>
    </citation>
    <scope>NUCLEOTIDE SEQUENCE</scope>
    <source>
        <strain evidence="9">IFO1815</strain>
    </source>
</reference>
<evidence type="ECO:0000259" key="8">
    <source>
        <dbReference type="Pfam" id="PF12333"/>
    </source>
</evidence>
<dbReference type="PANTHER" id="PTHR16056:SF2">
    <property type="entry name" value="TESTIS-EXPRESSED PROTEIN 10"/>
    <property type="match status" value="1"/>
</dbReference>
<protein>
    <recommendedName>
        <fullName evidence="6">Pre-rRNA-processing protein</fullName>
    </recommendedName>
</protein>
<dbReference type="Pfam" id="PF12333">
    <property type="entry name" value="Ipi1_N"/>
    <property type="match status" value="1"/>
</dbReference>
<evidence type="ECO:0000313" key="10">
    <source>
        <dbReference type="Proteomes" id="UP001161438"/>
    </source>
</evidence>
<comment type="subcellular location">
    <subcellularLocation>
        <location evidence="2 6">Nucleus</location>
    </subcellularLocation>
</comment>
<evidence type="ECO:0000256" key="2">
    <source>
        <dbReference type="ARBA" id="ARBA00004123"/>
    </source>
</evidence>
<dbReference type="GO" id="GO:0120330">
    <property type="term" value="C:rixosome complex"/>
    <property type="evidence" value="ECO:0007669"/>
    <property type="project" value="UniProtKB-UniRule"/>
</dbReference>
<keyword evidence="10" id="KW-1185">Reference proteome</keyword>
<feature type="region of interest" description="Disordered" evidence="7">
    <location>
        <begin position="1"/>
        <end position="33"/>
    </location>
</feature>
<comment type="function">
    <text evidence="1 6">Component of the RIX1 complex required for processing of ITS2 sequences from 35S pre-rRNA.</text>
</comment>
<proteinExistence type="inferred from homology"/>
<evidence type="ECO:0000256" key="3">
    <source>
        <dbReference type="ARBA" id="ARBA00006427"/>
    </source>
</evidence>
<dbReference type="GO" id="GO:0006364">
    <property type="term" value="P:rRNA processing"/>
    <property type="evidence" value="ECO:0007669"/>
    <property type="project" value="UniProtKB-UniRule"/>
</dbReference>
<evidence type="ECO:0000256" key="6">
    <source>
        <dbReference type="RuleBase" id="RU368021"/>
    </source>
</evidence>
<gene>
    <name evidence="9" type="primary">SMKI08G1300</name>
    <name evidence="9" type="ORF">SMKI_08G1300</name>
</gene>
<comment type="subunit">
    <text evidence="4">Component of the RIX1 complex, composed of IPI1, RIX1/IPI2 and IPI3 in a 1:2:2 stoichiometry. The complex interacts (via RIX1) with MDN1 (via its hexameric AAA ATPase ring) and the pre-60S ribosome particles.</text>
</comment>
<evidence type="ECO:0000313" key="9">
    <source>
        <dbReference type="EMBL" id="CAI4039463.1"/>
    </source>
</evidence>
<sequence length="334" mass="37985">MTKSRKQKQKKQDFLRKKLKVGKPKEKASNATDTSFVSKTISIRNQHLDQNPHDLTKRLTLLKHHNINVRKETLTTFQKSIPSIINSRLMTPLLTQSIPLICDESQQVRQGLIDLIDEIGSHDAQILKLHCSIFVLYISMAMTHIVTQIQADSTKFLSHLMKYCGDEVVRKSWIKLLNGVLGVLGWGQVGKNESSNIVQTKKRNAKYVTVHLNTLYTLVECGCQDERARGDRDTSEFVDDSTNLRSPYLIPDYPQPFEHLKLFTRELKFEDTASNRTNAALLSLATQDIDTRKVAFSEQFLPIVRKQTETIIKEGGECGKSASKLKKLLSSIFD</sequence>
<keyword evidence="5 6" id="KW-0539">Nucleus</keyword>
<feature type="domain" description="Pre-rRNA-processing protein Ipi1 N-terminal" evidence="8">
    <location>
        <begin position="127"/>
        <end position="218"/>
    </location>
</feature>